<dbReference type="InterPro" id="IPR009612">
    <property type="entry name" value="IcmF-rel"/>
</dbReference>
<sequence>MREAVRENNTQKAAVTLRAYLLLHDLKKYTETPGAALELKNWVMHDWQATDKKNLEKRSSDAQLNENATVLSKDQSLTVNRKPLVAASAVPAGAAISPVPGLSGSFRNSAAMISYLNDMFSGRRVVQSDTGISQDVVRQVRNFLDSRSSSQRLYDGAKLAMQSSTPQDFTLVRALGPQAGTLFTRASGASLEKGVPGMFTYDGYHEVFAKRLPELVRIAFQDDRWLMGETDGKPQANKMIASEQEAEINAVAEDIRRQYLTEYAQLWNNFLDDIRVIQSNANGGTLSFELDLIRRLAAADSPLVRLARMAARETTLSRNLNINTNDSNKSLLDKATDQLEKKIPQSMLRPEQRMERELVDDRFSALREVVIGQSENGLPGANSKPEIEIITGLLNEYYTVLVVADTALSANSLPPSGTDVANKIRIEAGRVPAPFQAILSGVGSSGASKVEQGAANILRNQAQAQMDRLLGLMSLYVSEPCRRGIAGRYPFADSNQDASIEDFNAIFAAGSPADEFFKKSMAPLVDTSVRPWRYKNPDSANLMVNSDVLANGQAPAAAVNGPTLTGELLKLLNKSGPSPEIFDRMAQIRQMYFREPEAKRMALKLTATVQALDPSVTEVTMDFDGQVQRYAHGPVQAFNILWPGPRGGTMAEISVQPRIRPDTSVLSARGPWALLRLLDRGKITQSASAGRVDVDFEFDTRHMALSLDTGGNNPLARNLLKGFNCPGS</sequence>
<dbReference type="InterPro" id="IPR053156">
    <property type="entry name" value="T6SS_TssM-like"/>
</dbReference>
<dbReference type="Pfam" id="PF06761">
    <property type="entry name" value="IcmF-related"/>
    <property type="match status" value="1"/>
</dbReference>
<dbReference type="InterPro" id="IPR010623">
    <property type="entry name" value="IcmF_C"/>
</dbReference>
<accession>A0ABR7AA14</accession>
<dbReference type="PANTHER" id="PTHR36153:SF1">
    <property type="entry name" value="TYPE VI SECRETION SYSTEM COMPONENT TSSM1"/>
    <property type="match status" value="1"/>
</dbReference>
<organism evidence="3 4">
    <name type="scientific">Undibacterium curvum</name>
    <dbReference type="NCBI Taxonomy" id="2762294"/>
    <lineage>
        <taxon>Bacteria</taxon>
        <taxon>Pseudomonadati</taxon>
        <taxon>Pseudomonadota</taxon>
        <taxon>Betaproteobacteria</taxon>
        <taxon>Burkholderiales</taxon>
        <taxon>Oxalobacteraceae</taxon>
        <taxon>Undibacterium</taxon>
    </lineage>
</organism>
<evidence type="ECO:0000313" key="4">
    <source>
        <dbReference type="Proteomes" id="UP000654304"/>
    </source>
</evidence>
<gene>
    <name evidence="3" type="ORF">H8K43_18585</name>
</gene>
<dbReference type="EMBL" id="JACOGD010000016">
    <property type="protein sequence ID" value="MBC3933688.1"/>
    <property type="molecule type" value="Genomic_DNA"/>
</dbReference>
<keyword evidence="4" id="KW-1185">Reference proteome</keyword>
<evidence type="ECO:0000259" key="2">
    <source>
        <dbReference type="Pfam" id="PF06761"/>
    </source>
</evidence>
<evidence type="ECO:0000313" key="3">
    <source>
        <dbReference type="EMBL" id="MBC3933688.1"/>
    </source>
</evidence>
<feature type="domain" description="IcmF-related" evidence="2">
    <location>
        <begin position="2"/>
        <end position="315"/>
    </location>
</feature>
<dbReference type="Pfam" id="PF06744">
    <property type="entry name" value="IcmF_C"/>
    <property type="match status" value="1"/>
</dbReference>
<evidence type="ECO:0000259" key="1">
    <source>
        <dbReference type="Pfam" id="PF06744"/>
    </source>
</evidence>
<protein>
    <submittedName>
        <fullName evidence="3">Uncharacterized protein</fullName>
    </submittedName>
</protein>
<dbReference type="PANTHER" id="PTHR36153">
    <property type="entry name" value="INNER MEMBRANE PROTEIN-RELATED"/>
    <property type="match status" value="1"/>
</dbReference>
<proteinExistence type="predicted"/>
<reference evidence="3 4" key="1">
    <citation type="submission" date="2020-08" db="EMBL/GenBank/DDBJ databases">
        <title>Novel species isolated from subtropical streams in China.</title>
        <authorList>
            <person name="Lu H."/>
        </authorList>
    </citation>
    <scope>NUCLEOTIDE SEQUENCE [LARGE SCALE GENOMIC DNA]</scope>
    <source>
        <strain evidence="3 4">CY22W</strain>
    </source>
</reference>
<comment type="caution">
    <text evidence="3">The sequence shown here is derived from an EMBL/GenBank/DDBJ whole genome shotgun (WGS) entry which is preliminary data.</text>
</comment>
<dbReference type="Proteomes" id="UP000654304">
    <property type="component" value="Unassembled WGS sequence"/>
</dbReference>
<feature type="domain" description="Type VI secretion system IcmF C-terminal" evidence="1">
    <location>
        <begin position="608"/>
        <end position="709"/>
    </location>
</feature>
<name>A0ABR7AA14_9BURK</name>